<evidence type="ECO:0000313" key="2">
    <source>
        <dbReference type="EMBL" id="HIU34981.1"/>
    </source>
</evidence>
<reference evidence="2" key="1">
    <citation type="submission" date="2020-10" db="EMBL/GenBank/DDBJ databases">
        <authorList>
            <person name="Gilroy R."/>
        </authorList>
    </citation>
    <scope>NUCLEOTIDE SEQUENCE</scope>
    <source>
        <strain evidence="2">ChiHcec3-11533</strain>
    </source>
</reference>
<gene>
    <name evidence="2" type="ORF">IAB02_10495</name>
</gene>
<accession>A0A9D1IE43</accession>
<name>A0A9D1IE43_9FIRM</name>
<reference evidence="2" key="2">
    <citation type="journal article" date="2021" name="PeerJ">
        <title>Extensive microbial diversity within the chicken gut microbiome revealed by metagenomics and culture.</title>
        <authorList>
            <person name="Gilroy R."/>
            <person name="Ravi A."/>
            <person name="Getino M."/>
            <person name="Pursley I."/>
            <person name="Horton D.L."/>
            <person name="Alikhan N.F."/>
            <person name="Baker D."/>
            <person name="Gharbi K."/>
            <person name="Hall N."/>
            <person name="Watson M."/>
            <person name="Adriaenssens E.M."/>
            <person name="Foster-Nyarko E."/>
            <person name="Jarju S."/>
            <person name="Secka A."/>
            <person name="Antonio M."/>
            <person name="Oren A."/>
            <person name="Chaudhuri R.R."/>
            <person name="La Ragione R."/>
            <person name="Hildebrand F."/>
            <person name="Pallen M.J."/>
        </authorList>
    </citation>
    <scope>NUCLEOTIDE SEQUENCE</scope>
    <source>
        <strain evidence="2">ChiHcec3-11533</strain>
    </source>
</reference>
<dbReference type="Proteomes" id="UP000824072">
    <property type="component" value="Unassembled WGS sequence"/>
</dbReference>
<dbReference type="EMBL" id="DVMU01000225">
    <property type="protein sequence ID" value="HIU34981.1"/>
    <property type="molecule type" value="Genomic_DNA"/>
</dbReference>
<evidence type="ECO:0000259" key="1">
    <source>
        <dbReference type="Pfam" id="PF21805"/>
    </source>
</evidence>
<dbReference type="InterPro" id="IPR048667">
    <property type="entry name" value="Imm5-like"/>
</dbReference>
<dbReference type="AlphaFoldDB" id="A0A9D1IE43"/>
<evidence type="ECO:0000313" key="3">
    <source>
        <dbReference type="Proteomes" id="UP000824072"/>
    </source>
</evidence>
<dbReference type="Pfam" id="PF21805">
    <property type="entry name" value="Imm5_like"/>
    <property type="match status" value="1"/>
</dbReference>
<organism evidence="2 3">
    <name type="scientific">Candidatus Pullichristensenella excrementigallinarum</name>
    <dbReference type="NCBI Taxonomy" id="2840907"/>
    <lineage>
        <taxon>Bacteria</taxon>
        <taxon>Bacillati</taxon>
        <taxon>Bacillota</taxon>
        <taxon>Clostridia</taxon>
        <taxon>Candidatus Pullichristensenella</taxon>
    </lineage>
</organism>
<protein>
    <recommendedName>
        <fullName evidence="1">Imm-5-like domain-containing protein</fullName>
    </recommendedName>
</protein>
<feature type="domain" description="Imm-5-like" evidence="1">
    <location>
        <begin position="33"/>
        <end position="150"/>
    </location>
</feature>
<proteinExistence type="predicted"/>
<sequence>MDWMEDIRKKSARKNRLMFSRESAFLEDLSLCIAQQSHRTLVLWALDLAKETVDRLETKYPGEYRPRNALRAAEDWAAGRIKMPIAQRKILTCHALARELSIAEDIALCHAVGQACSVVHTPRHALGYPIYDLTAIVFTLGVENCRDALVSRKQLYIDKLLFWQKSPACKSGSWAAFLRV</sequence>
<comment type="caution">
    <text evidence="2">The sequence shown here is derived from an EMBL/GenBank/DDBJ whole genome shotgun (WGS) entry which is preliminary data.</text>
</comment>